<dbReference type="Proteomes" id="UP000502504">
    <property type="component" value="Chromosome"/>
</dbReference>
<feature type="compositionally biased region" description="Low complexity" evidence="1">
    <location>
        <begin position="34"/>
        <end position="45"/>
    </location>
</feature>
<feature type="signal peptide" evidence="2">
    <location>
        <begin position="1"/>
        <end position="33"/>
    </location>
</feature>
<protein>
    <submittedName>
        <fullName evidence="3">Uncharacterized protein</fullName>
    </submittedName>
</protein>
<evidence type="ECO:0000313" key="4">
    <source>
        <dbReference type="Proteomes" id="UP000502504"/>
    </source>
</evidence>
<keyword evidence="2" id="KW-0732">Signal</keyword>
<feature type="region of interest" description="Disordered" evidence="1">
    <location>
        <begin position="34"/>
        <end position="53"/>
    </location>
</feature>
<sequence>MHGRPSASEGHCYARAVAAAVLAVAALVTAANAVPVGTTATTPPTAQQPDRNR</sequence>
<dbReference type="AlphaFoldDB" id="A0AAE7CLV1"/>
<evidence type="ECO:0000313" key="3">
    <source>
        <dbReference type="EMBL" id="QIT45649.1"/>
    </source>
</evidence>
<evidence type="ECO:0000256" key="1">
    <source>
        <dbReference type="SAM" id="MobiDB-lite"/>
    </source>
</evidence>
<accession>A0AAE7CLV1</accession>
<dbReference type="RefSeq" id="WP_167797224.1">
    <property type="nucleotide sequence ID" value="NZ_CBDQZG010000011.1"/>
</dbReference>
<proteinExistence type="predicted"/>
<name>A0AAE7CLV1_STRAT</name>
<gene>
    <name evidence="3" type="ORF">HCX60_20665</name>
</gene>
<feature type="chain" id="PRO_5042059428" evidence="2">
    <location>
        <begin position="34"/>
        <end position="53"/>
    </location>
</feature>
<dbReference type="EMBL" id="CP050692">
    <property type="protein sequence ID" value="QIT45649.1"/>
    <property type="molecule type" value="Genomic_DNA"/>
</dbReference>
<organism evidence="3 4">
    <name type="scientific">Streptomyces antibioticus</name>
    <dbReference type="NCBI Taxonomy" id="1890"/>
    <lineage>
        <taxon>Bacteria</taxon>
        <taxon>Bacillati</taxon>
        <taxon>Actinomycetota</taxon>
        <taxon>Actinomycetes</taxon>
        <taxon>Kitasatosporales</taxon>
        <taxon>Streptomycetaceae</taxon>
        <taxon>Streptomyces</taxon>
    </lineage>
</organism>
<reference evidence="3 4" key="1">
    <citation type="submission" date="2020-03" db="EMBL/GenBank/DDBJ databases">
        <title>Is there a link between lipid content and antibiotic production in Streptomyces?</title>
        <authorList>
            <person name="David M."/>
            <person name="Lejeune C."/>
            <person name="Abreu S."/>
            <person name="Thibessard A."/>
            <person name="Leblond P."/>
            <person name="Chaminade P."/>
            <person name="Virolle M.-J."/>
        </authorList>
    </citation>
    <scope>NUCLEOTIDE SEQUENCE [LARGE SCALE GENOMIC DNA]</scope>
    <source>
        <strain evidence="3 4">DSM 41481</strain>
    </source>
</reference>
<evidence type="ECO:0000256" key="2">
    <source>
        <dbReference type="SAM" id="SignalP"/>
    </source>
</evidence>